<dbReference type="OrthoDB" id="10251371at2759"/>
<keyword evidence="1" id="KW-0812">Transmembrane</keyword>
<sequence>MEPLTNPLNTSELEFRIRMVQCTIEKLERAILEQEQIDIINEICEESETSLKTLSLYSPKSGKEDQEQKKAINQFTLLFERLVSSIQSSMKSTNIPKYQTYESFNDLEDHLIRHSVEETKEVQKKMIIVSEIMRDCAEVVQTQGSQLDRIDLEVQSSKTKTEKGVIELEITDVRQRRKKTCCWIILVVALGFSVAIVVVAVMITKN</sequence>
<dbReference type="AlphaFoldDB" id="A0A1R2APY5"/>
<organism evidence="3 4">
    <name type="scientific">Stentor coeruleus</name>
    <dbReference type="NCBI Taxonomy" id="5963"/>
    <lineage>
        <taxon>Eukaryota</taxon>
        <taxon>Sar</taxon>
        <taxon>Alveolata</taxon>
        <taxon>Ciliophora</taxon>
        <taxon>Postciliodesmatophora</taxon>
        <taxon>Heterotrichea</taxon>
        <taxon>Heterotrichida</taxon>
        <taxon>Stentoridae</taxon>
        <taxon>Stentor</taxon>
    </lineage>
</organism>
<reference evidence="3 4" key="1">
    <citation type="submission" date="2016-11" db="EMBL/GenBank/DDBJ databases">
        <title>The macronuclear genome of Stentor coeruleus: a giant cell with tiny introns.</title>
        <authorList>
            <person name="Slabodnick M."/>
            <person name="Ruby J.G."/>
            <person name="Reiff S.B."/>
            <person name="Swart E.C."/>
            <person name="Gosai S."/>
            <person name="Prabakaran S."/>
            <person name="Witkowska E."/>
            <person name="Larue G.E."/>
            <person name="Fisher S."/>
            <person name="Freeman R.M."/>
            <person name="Gunawardena J."/>
            <person name="Chu W."/>
            <person name="Stover N.A."/>
            <person name="Gregory B.D."/>
            <person name="Nowacki M."/>
            <person name="Derisi J."/>
            <person name="Roy S.W."/>
            <person name="Marshall W.F."/>
            <person name="Sood P."/>
        </authorList>
    </citation>
    <scope>NUCLEOTIDE SEQUENCE [LARGE SCALE GENOMIC DNA]</scope>
    <source>
        <strain evidence="3">WM001</strain>
    </source>
</reference>
<keyword evidence="4" id="KW-1185">Reference proteome</keyword>
<evidence type="ECO:0000313" key="3">
    <source>
        <dbReference type="EMBL" id="OMJ66556.1"/>
    </source>
</evidence>
<keyword evidence="1" id="KW-1133">Transmembrane helix</keyword>
<keyword evidence="1" id="KW-0472">Membrane</keyword>
<dbReference type="EMBL" id="MPUH01001689">
    <property type="protein sequence ID" value="OMJ66556.1"/>
    <property type="molecule type" value="Genomic_DNA"/>
</dbReference>
<comment type="caution">
    <text evidence="3">The sequence shown here is derived from an EMBL/GenBank/DDBJ whole genome shotgun (WGS) entry which is preliminary data.</text>
</comment>
<dbReference type="SUPFAM" id="SSF58038">
    <property type="entry name" value="SNARE fusion complex"/>
    <property type="match status" value="1"/>
</dbReference>
<accession>A0A1R2APY5</accession>
<feature type="transmembrane region" description="Helical" evidence="1">
    <location>
        <begin position="181"/>
        <end position="203"/>
    </location>
</feature>
<proteinExistence type="predicted"/>
<dbReference type="Proteomes" id="UP000187209">
    <property type="component" value="Unassembled WGS sequence"/>
</dbReference>
<evidence type="ECO:0000313" key="4">
    <source>
        <dbReference type="Proteomes" id="UP000187209"/>
    </source>
</evidence>
<feature type="domain" description="T-SNARE coiled-coil homology" evidence="2">
    <location>
        <begin position="109"/>
        <end position="171"/>
    </location>
</feature>
<dbReference type="Gene3D" id="1.20.5.110">
    <property type="match status" value="1"/>
</dbReference>
<dbReference type="InterPro" id="IPR000727">
    <property type="entry name" value="T_SNARE_dom"/>
</dbReference>
<protein>
    <recommendedName>
        <fullName evidence="2">t-SNARE coiled-coil homology domain-containing protein</fullName>
    </recommendedName>
</protein>
<evidence type="ECO:0000256" key="1">
    <source>
        <dbReference type="SAM" id="Phobius"/>
    </source>
</evidence>
<name>A0A1R2APY5_9CILI</name>
<evidence type="ECO:0000259" key="2">
    <source>
        <dbReference type="PROSITE" id="PS50192"/>
    </source>
</evidence>
<dbReference type="PROSITE" id="PS50192">
    <property type="entry name" value="T_SNARE"/>
    <property type="match status" value="1"/>
</dbReference>
<gene>
    <name evidence="3" type="ORF">SteCoe_36564</name>
</gene>